<name>A0ABV1RQR5_9BACT</name>
<sequence>MTAEEIKQTLVQRLKSIAPDTEPSQLQPDDNIRQSLGIDSFDYLQFIVAIDEQFSIETPEEDYGKIQTLRELTEYVAARVKG</sequence>
<evidence type="ECO:0000313" key="5">
    <source>
        <dbReference type="Proteomes" id="UP001476807"/>
    </source>
</evidence>
<feature type="domain" description="Carrier" evidence="3">
    <location>
        <begin position="1"/>
        <end position="80"/>
    </location>
</feature>
<dbReference type="EMBL" id="JBEOKT010000003">
    <property type="protein sequence ID" value="MER2996690.1"/>
    <property type="molecule type" value="Genomic_DNA"/>
</dbReference>
<dbReference type="Proteomes" id="UP001476807">
    <property type="component" value="Unassembled WGS sequence"/>
</dbReference>
<reference evidence="4 5" key="1">
    <citation type="submission" date="2024-06" db="EMBL/GenBank/DDBJ databases">
        <title>Pontibacter populi HYL7-15.</title>
        <authorList>
            <person name="Kim M.K."/>
        </authorList>
    </citation>
    <scope>NUCLEOTIDE SEQUENCE [LARGE SCALE GENOMIC DNA]</scope>
    <source>
        <strain evidence="4 5">HYL7-15</strain>
    </source>
</reference>
<protein>
    <submittedName>
        <fullName evidence="4">Phosphopantetheine-binding protein</fullName>
    </submittedName>
</protein>
<evidence type="ECO:0000256" key="2">
    <source>
        <dbReference type="ARBA" id="ARBA00022553"/>
    </source>
</evidence>
<dbReference type="InterPro" id="IPR009081">
    <property type="entry name" value="PP-bd_ACP"/>
</dbReference>
<dbReference type="PANTHER" id="PTHR20863">
    <property type="entry name" value="ACYL CARRIER PROTEIN"/>
    <property type="match status" value="1"/>
</dbReference>
<dbReference type="InterPro" id="IPR003231">
    <property type="entry name" value="ACP"/>
</dbReference>
<accession>A0ABV1RQR5</accession>
<keyword evidence="5" id="KW-1185">Reference proteome</keyword>
<dbReference type="Pfam" id="PF00550">
    <property type="entry name" value="PP-binding"/>
    <property type="match status" value="1"/>
</dbReference>
<dbReference type="InterPro" id="IPR036736">
    <property type="entry name" value="ACP-like_sf"/>
</dbReference>
<evidence type="ECO:0000259" key="3">
    <source>
        <dbReference type="PROSITE" id="PS50075"/>
    </source>
</evidence>
<comment type="caution">
    <text evidence="4">The sequence shown here is derived from an EMBL/GenBank/DDBJ whole genome shotgun (WGS) entry which is preliminary data.</text>
</comment>
<dbReference type="PANTHER" id="PTHR20863:SF76">
    <property type="entry name" value="CARRIER DOMAIN-CONTAINING PROTEIN"/>
    <property type="match status" value="1"/>
</dbReference>
<dbReference type="RefSeq" id="WP_350411008.1">
    <property type="nucleotide sequence ID" value="NZ_JBEOKT010000003.1"/>
</dbReference>
<evidence type="ECO:0000256" key="1">
    <source>
        <dbReference type="ARBA" id="ARBA00022450"/>
    </source>
</evidence>
<gene>
    <name evidence="4" type="ORF">ABS362_03985</name>
</gene>
<dbReference type="Gene3D" id="1.10.1200.10">
    <property type="entry name" value="ACP-like"/>
    <property type="match status" value="1"/>
</dbReference>
<keyword evidence="1" id="KW-0596">Phosphopantetheine</keyword>
<organism evidence="4 5">
    <name type="scientific">Pontibacter populi</name>
    <dbReference type="NCBI Taxonomy" id="890055"/>
    <lineage>
        <taxon>Bacteria</taxon>
        <taxon>Pseudomonadati</taxon>
        <taxon>Bacteroidota</taxon>
        <taxon>Cytophagia</taxon>
        <taxon>Cytophagales</taxon>
        <taxon>Hymenobacteraceae</taxon>
        <taxon>Pontibacter</taxon>
    </lineage>
</organism>
<dbReference type="SUPFAM" id="SSF47336">
    <property type="entry name" value="ACP-like"/>
    <property type="match status" value="1"/>
</dbReference>
<keyword evidence="2" id="KW-0597">Phosphoprotein</keyword>
<proteinExistence type="predicted"/>
<dbReference type="PROSITE" id="PS50075">
    <property type="entry name" value="CARRIER"/>
    <property type="match status" value="1"/>
</dbReference>
<evidence type="ECO:0000313" key="4">
    <source>
        <dbReference type="EMBL" id="MER2996690.1"/>
    </source>
</evidence>